<reference evidence="2 3" key="1">
    <citation type="submission" date="2024-05" db="EMBL/GenBank/DDBJ databases">
        <authorList>
            <person name="Wallberg A."/>
        </authorList>
    </citation>
    <scope>NUCLEOTIDE SEQUENCE [LARGE SCALE GENOMIC DNA]</scope>
</reference>
<evidence type="ECO:0000313" key="2">
    <source>
        <dbReference type="EMBL" id="CAL4121175.1"/>
    </source>
</evidence>
<dbReference type="InterPro" id="IPR011333">
    <property type="entry name" value="SKP1/BTB/POZ_sf"/>
</dbReference>
<evidence type="ECO:0000313" key="3">
    <source>
        <dbReference type="Proteomes" id="UP001497623"/>
    </source>
</evidence>
<keyword evidence="3" id="KW-1185">Reference proteome</keyword>
<protein>
    <recommendedName>
        <fullName evidence="1">BTB domain-containing protein</fullName>
    </recommendedName>
</protein>
<sequence>MPFKKSKSSCLSFESASKMPWQCNTKGSKERLRELFIKKHFADVKIKFEKHKKTFSAHRVILSMSSPVFEGIFFGPMGINKPVLVLSEESPVAFEIVLASCYEVKIIPKNIDVALEVYKLADKYLLDELKLDCSREIENLVNSENANKVLEFASRFNHNDLKSICFETLKSMFDNDPVEGSKLLLVLHSNWLIELLNMDLDISHLLFVDSWRCPESLLPSNVLQTILESDSCKTQGLIAFEGCISQEVFHKIPWGKAEEFNELELAFSLNNAQQAMKLLCSLEGYRFQLALHLQYKEISSDELMRLPPTIETPDLFISGIDDKDESIEWLLEVAMALMASQNGTWYGLYRAIKLPRCNLTPPGCKRLLSLLARHKIMYEELWICSQHLPQNCQADVRQWVTTNLSESPEIWLVETDEDIAGW</sequence>
<dbReference type="SUPFAM" id="SSF54695">
    <property type="entry name" value="POZ domain"/>
    <property type="match status" value="1"/>
</dbReference>
<dbReference type="PROSITE" id="PS50097">
    <property type="entry name" value="BTB"/>
    <property type="match status" value="1"/>
</dbReference>
<evidence type="ECO:0000259" key="1">
    <source>
        <dbReference type="PROSITE" id="PS50097"/>
    </source>
</evidence>
<accession>A0AAV2RCJ7</accession>
<dbReference type="CDD" id="cd18186">
    <property type="entry name" value="BTB_POZ_ZBTB_KLHL-like"/>
    <property type="match status" value="1"/>
</dbReference>
<dbReference type="EMBL" id="CAXKWB010018744">
    <property type="protein sequence ID" value="CAL4121175.1"/>
    <property type="molecule type" value="Genomic_DNA"/>
</dbReference>
<dbReference type="AlphaFoldDB" id="A0AAV2RCJ7"/>
<dbReference type="Proteomes" id="UP001497623">
    <property type="component" value="Unassembled WGS sequence"/>
</dbReference>
<dbReference type="PANTHER" id="PTHR45774:SF3">
    <property type="entry name" value="BTB (POZ) DOMAIN-CONTAINING 2B-RELATED"/>
    <property type="match status" value="1"/>
</dbReference>
<dbReference type="SMART" id="SM00225">
    <property type="entry name" value="BTB"/>
    <property type="match status" value="1"/>
</dbReference>
<dbReference type="Gene3D" id="3.30.710.10">
    <property type="entry name" value="Potassium Channel Kv1.1, Chain A"/>
    <property type="match status" value="1"/>
</dbReference>
<dbReference type="Pfam" id="PF00651">
    <property type="entry name" value="BTB"/>
    <property type="match status" value="1"/>
</dbReference>
<comment type="caution">
    <text evidence="2">The sequence shown here is derived from an EMBL/GenBank/DDBJ whole genome shotgun (WGS) entry which is preliminary data.</text>
</comment>
<proteinExistence type="predicted"/>
<dbReference type="InterPro" id="IPR000210">
    <property type="entry name" value="BTB/POZ_dom"/>
</dbReference>
<name>A0AAV2RCJ7_MEGNR</name>
<dbReference type="PANTHER" id="PTHR45774">
    <property type="entry name" value="BTB/POZ DOMAIN-CONTAINING"/>
    <property type="match status" value="1"/>
</dbReference>
<feature type="domain" description="BTB" evidence="1">
    <location>
        <begin position="42"/>
        <end position="110"/>
    </location>
</feature>
<gene>
    <name evidence="2" type="ORF">MNOR_LOCUS22346</name>
</gene>
<organism evidence="2 3">
    <name type="scientific">Meganyctiphanes norvegica</name>
    <name type="common">Northern krill</name>
    <name type="synonym">Thysanopoda norvegica</name>
    <dbReference type="NCBI Taxonomy" id="48144"/>
    <lineage>
        <taxon>Eukaryota</taxon>
        <taxon>Metazoa</taxon>
        <taxon>Ecdysozoa</taxon>
        <taxon>Arthropoda</taxon>
        <taxon>Crustacea</taxon>
        <taxon>Multicrustacea</taxon>
        <taxon>Malacostraca</taxon>
        <taxon>Eumalacostraca</taxon>
        <taxon>Eucarida</taxon>
        <taxon>Euphausiacea</taxon>
        <taxon>Euphausiidae</taxon>
        <taxon>Meganyctiphanes</taxon>
    </lineage>
</organism>